<evidence type="ECO:0000313" key="11">
    <source>
        <dbReference type="EMBL" id="GHE37925.1"/>
    </source>
</evidence>
<keyword evidence="6 9" id="KW-0472">Membrane</keyword>
<proteinExistence type="inferred from homology"/>
<organism evidence="11 12">
    <name type="scientific">Streptomyces capitiformicae</name>
    <dbReference type="NCBI Taxonomy" id="2014920"/>
    <lineage>
        <taxon>Bacteria</taxon>
        <taxon>Bacillati</taxon>
        <taxon>Actinomycetota</taxon>
        <taxon>Actinomycetes</taxon>
        <taxon>Kitasatosporales</taxon>
        <taxon>Streptomycetaceae</taxon>
        <taxon>Streptomyces</taxon>
    </lineage>
</organism>
<feature type="transmembrane region" description="Helical" evidence="9">
    <location>
        <begin position="287"/>
        <end position="315"/>
    </location>
</feature>
<keyword evidence="12" id="KW-1185">Reference proteome</keyword>
<feature type="transmembrane region" description="Helical" evidence="9">
    <location>
        <begin position="358"/>
        <end position="376"/>
    </location>
</feature>
<sequence length="418" mass="44914">MTRRRRNAILRSPLASGALLLASLCAFVALCVVQHAPMADALVYRAEGAAVLNGTDLYGFTVTEWRLPATYPPFAALLFVPTAWLPLSALKAAFVLGNTALLALLVHLSARLTGTHRLPTPTLLTATALALWLEPVFQTVLFGQINLALACLVLWDLTRPPGAPGKGIALGIATGVKLTPAVFIAYLLLTRRVREGVTALAAFSTTVTIGALALPAASADFWTRRLYETERVGKAWIVDNQSLQGLVARALGDPSPGLAWAVPATATAFLGLWLARRAGEDRWGVPLTALTALLVCPISWSHHWVWCVPLLALLWTEGHHRYAALVATAFTTRTLWLIPHEGTRDLQLPWWQQPLTSAYALLTFALFALVTVSGPAPTSVGVFGKSRAAPTAHGTHRAPRAPRAPQAPHRTSETPLSH</sequence>
<keyword evidence="3" id="KW-0808">Transferase</keyword>
<feature type="transmembrane region" description="Helical" evidence="9">
    <location>
        <begin position="167"/>
        <end position="189"/>
    </location>
</feature>
<feature type="transmembrane region" description="Helical" evidence="9">
    <location>
        <begin position="196"/>
        <end position="217"/>
    </location>
</feature>
<dbReference type="Proteomes" id="UP000603227">
    <property type="component" value="Unassembled WGS sequence"/>
</dbReference>
<comment type="caution">
    <text evidence="11">The sequence shown here is derived from an EMBL/GenBank/DDBJ whole genome shotgun (WGS) entry which is preliminary data.</text>
</comment>
<dbReference type="EMBL" id="BNAT01000022">
    <property type="protein sequence ID" value="GHE37925.1"/>
    <property type="molecule type" value="Genomic_DNA"/>
</dbReference>
<dbReference type="InterPro" id="IPR018584">
    <property type="entry name" value="GT87"/>
</dbReference>
<feature type="transmembrane region" description="Helical" evidence="9">
    <location>
        <begin position="257"/>
        <end position="275"/>
    </location>
</feature>
<dbReference type="GO" id="GO:0005886">
    <property type="term" value="C:plasma membrane"/>
    <property type="evidence" value="ECO:0007669"/>
    <property type="project" value="UniProtKB-SubCell"/>
</dbReference>
<protein>
    <recommendedName>
        <fullName evidence="13">Alpha-1,2-mannosyltransferase</fullName>
    </recommendedName>
</protein>
<dbReference type="AlphaFoldDB" id="A0A918Z6D4"/>
<evidence type="ECO:0000256" key="1">
    <source>
        <dbReference type="ARBA" id="ARBA00004651"/>
    </source>
</evidence>
<keyword evidence="4 9" id="KW-0812">Transmembrane</keyword>
<evidence type="ECO:0000256" key="7">
    <source>
        <dbReference type="ARBA" id="ARBA00024033"/>
    </source>
</evidence>
<feature type="signal peptide" evidence="10">
    <location>
        <begin position="1"/>
        <end position="28"/>
    </location>
</feature>
<evidence type="ECO:0000256" key="2">
    <source>
        <dbReference type="ARBA" id="ARBA00022475"/>
    </source>
</evidence>
<evidence type="ECO:0000256" key="9">
    <source>
        <dbReference type="SAM" id="Phobius"/>
    </source>
</evidence>
<evidence type="ECO:0000256" key="5">
    <source>
        <dbReference type="ARBA" id="ARBA00022989"/>
    </source>
</evidence>
<evidence type="ECO:0000256" key="3">
    <source>
        <dbReference type="ARBA" id="ARBA00022679"/>
    </source>
</evidence>
<evidence type="ECO:0000256" key="10">
    <source>
        <dbReference type="SAM" id="SignalP"/>
    </source>
</evidence>
<name>A0A918Z6D4_9ACTN</name>
<keyword evidence="2" id="KW-1003">Cell membrane</keyword>
<feature type="transmembrane region" description="Helical" evidence="9">
    <location>
        <begin position="83"/>
        <end position="108"/>
    </location>
</feature>
<comment type="subcellular location">
    <subcellularLocation>
        <location evidence="1">Cell membrane</location>
        <topology evidence="1">Multi-pass membrane protein</topology>
    </subcellularLocation>
</comment>
<accession>A0A918Z6D4</accession>
<evidence type="ECO:0000256" key="8">
    <source>
        <dbReference type="SAM" id="MobiDB-lite"/>
    </source>
</evidence>
<comment type="similarity">
    <text evidence="7">Belongs to the glycosyltransferase 87 family.</text>
</comment>
<reference evidence="11" key="1">
    <citation type="journal article" date="2014" name="Int. J. Syst. Evol. Microbiol.">
        <title>Complete genome sequence of Corynebacterium casei LMG S-19264T (=DSM 44701T), isolated from a smear-ripened cheese.</title>
        <authorList>
            <consortium name="US DOE Joint Genome Institute (JGI-PGF)"/>
            <person name="Walter F."/>
            <person name="Albersmeier A."/>
            <person name="Kalinowski J."/>
            <person name="Ruckert C."/>
        </authorList>
    </citation>
    <scope>NUCLEOTIDE SEQUENCE</scope>
    <source>
        <strain evidence="11">CGMCC 4.7403</strain>
    </source>
</reference>
<gene>
    <name evidence="11" type="ORF">GCM10017771_56320</name>
</gene>
<evidence type="ECO:0000313" key="12">
    <source>
        <dbReference type="Proteomes" id="UP000603227"/>
    </source>
</evidence>
<keyword evidence="5 9" id="KW-1133">Transmembrane helix</keyword>
<feature type="chain" id="PRO_5039084961" description="Alpha-1,2-mannosyltransferase" evidence="10">
    <location>
        <begin position="29"/>
        <end position="418"/>
    </location>
</feature>
<evidence type="ECO:0008006" key="13">
    <source>
        <dbReference type="Google" id="ProtNLM"/>
    </source>
</evidence>
<feature type="transmembrane region" description="Helical" evidence="9">
    <location>
        <begin position="129"/>
        <end position="155"/>
    </location>
</feature>
<keyword evidence="10" id="KW-0732">Signal</keyword>
<evidence type="ECO:0000256" key="6">
    <source>
        <dbReference type="ARBA" id="ARBA00023136"/>
    </source>
</evidence>
<reference evidence="11" key="2">
    <citation type="submission" date="2020-09" db="EMBL/GenBank/DDBJ databases">
        <authorList>
            <person name="Sun Q."/>
            <person name="Zhou Y."/>
        </authorList>
    </citation>
    <scope>NUCLEOTIDE SEQUENCE</scope>
    <source>
        <strain evidence="11">CGMCC 4.7403</strain>
    </source>
</reference>
<dbReference type="Pfam" id="PF09594">
    <property type="entry name" value="GT87"/>
    <property type="match status" value="1"/>
</dbReference>
<evidence type="ECO:0000256" key="4">
    <source>
        <dbReference type="ARBA" id="ARBA00022692"/>
    </source>
</evidence>
<dbReference type="GO" id="GO:0016758">
    <property type="term" value="F:hexosyltransferase activity"/>
    <property type="evidence" value="ECO:0007669"/>
    <property type="project" value="InterPro"/>
</dbReference>
<feature type="region of interest" description="Disordered" evidence="8">
    <location>
        <begin position="389"/>
        <end position="418"/>
    </location>
</feature>